<dbReference type="SUPFAM" id="SSF81324">
    <property type="entry name" value="Voltage-gated potassium channels"/>
    <property type="match status" value="1"/>
</dbReference>
<evidence type="ECO:0000256" key="2">
    <source>
        <dbReference type="ARBA" id="ARBA00022448"/>
    </source>
</evidence>
<dbReference type="PRINTS" id="PR00169">
    <property type="entry name" value="KCHANNEL"/>
</dbReference>
<evidence type="ECO:0000256" key="10">
    <source>
        <dbReference type="ARBA" id="ARBA00023136"/>
    </source>
</evidence>
<comment type="caution">
    <text evidence="13">The sequence shown here is derived from an EMBL/GenBank/DDBJ whole genome shotgun (WGS) entry which is preliminary data.</text>
</comment>
<dbReference type="Proteomes" id="UP000789595">
    <property type="component" value="Unassembled WGS sequence"/>
</dbReference>
<evidence type="ECO:0000256" key="5">
    <source>
        <dbReference type="ARBA" id="ARBA00022826"/>
    </source>
</evidence>
<dbReference type="Gene3D" id="1.20.120.350">
    <property type="entry name" value="Voltage-gated potassium channels. Chain C"/>
    <property type="match status" value="1"/>
</dbReference>
<dbReference type="PANTHER" id="PTHR11537:SF254">
    <property type="entry name" value="POTASSIUM VOLTAGE-GATED CHANNEL PROTEIN SHAB"/>
    <property type="match status" value="1"/>
</dbReference>
<dbReference type="GO" id="GO:0008076">
    <property type="term" value="C:voltage-gated potassium channel complex"/>
    <property type="evidence" value="ECO:0007669"/>
    <property type="project" value="InterPro"/>
</dbReference>
<dbReference type="InterPro" id="IPR028325">
    <property type="entry name" value="VG_K_chnl"/>
</dbReference>
<dbReference type="Pfam" id="PF00520">
    <property type="entry name" value="Ion_trans"/>
    <property type="match status" value="1"/>
</dbReference>
<sequence>MRRPALCAAVAVSSALQALPHARRRTPLRAVDDEAQTAYNPSTEILDETKKKGFLAPAPSPTAAAGARRAAEYLANPRFEVLSAAITLLSCAAYAFNTLNDLPETVATALPVLEKGASAFFLAEYLARFYSRGFDARRGPAFPLEALNVVDFVSFLPLFVSSSADTYSFLRLLRVLRLQRLLTDVETFAEVREALGLSSTFDRSRVEVTLQLARVFSSLFTLLFVASGLIYAAESGSNAQISDFFDALYFGLTTLTTVGFGDITPVTPVGRLIVSASTVVGIALVPLQLTGLAETLLKETRAREAQQKKPMGYRVDRLARRCEVCSEKAHRRDARFCFRCGAELPP</sequence>
<evidence type="ECO:0000256" key="11">
    <source>
        <dbReference type="ARBA" id="ARBA00023303"/>
    </source>
</evidence>
<evidence type="ECO:0000256" key="6">
    <source>
        <dbReference type="ARBA" id="ARBA00022882"/>
    </source>
</evidence>
<evidence type="ECO:0000259" key="12">
    <source>
        <dbReference type="Pfam" id="PF00520"/>
    </source>
</evidence>
<evidence type="ECO:0000256" key="8">
    <source>
        <dbReference type="ARBA" id="ARBA00022989"/>
    </source>
</evidence>
<dbReference type="AlphaFoldDB" id="A0A8J2SQB2"/>
<organism evidence="13 14">
    <name type="scientific">Pelagomonas calceolata</name>
    <dbReference type="NCBI Taxonomy" id="35677"/>
    <lineage>
        <taxon>Eukaryota</taxon>
        <taxon>Sar</taxon>
        <taxon>Stramenopiles</taxon>
        <taxon>Ochrophyta</taxon>
        <taxon>Pelagophyceae</taxon>
        <taxon>Pelagomonadales</taxon>
        <taxon>Pelagomonadaceae</taxon>
        <taxon>Pelagomonas</taxon>
    </lineage>
</organism>
<dbReference type="InterPro" id="IPR027359">
    <property type="entry name" value="Volt_channel_dom_sf"/>
</dbReference>
<keyword evidence="14" id="KW-1185">Reference proteome</keyword>
<keyword evidence="9" id="KW-0406">Ion transport</keyword>
<keyword evidence="10" id="KW-0472">Membrane</keyword>
<dbReference type="GO" id="GO:0001508">
    <property type="term" value="P:action potential"/>
    <property type="evidence" value="ECO:0007669"/>
    <property type="project" value="TreeGrafter"/>
</dbReference>
<reference evidence="13" key="1">
    <citation type="submission" date="2021-11" db="EMBL/GenBank/DDBJ databases">
        <authorList>
            <consortium name="Genoscope - CEA"/>
            <person name="William W."/>
        </authorList>
    </citation>
    <scope>NUCLEOTIDE SEQUENCE</scope>
</reference>
<evidence type="ECO:0000256" key="3">
    <source>
        <dbReference type="ARBA" id="ARBA00022538"/>
    </source>
</evidence>
<dbReference type="GO" id="GO:0005249">
    <property type="term" value="F:voltage-gated potassium channel activity"/>
    <property type="evidence" value="ECO:0007669"/>
    <property type="project" value="InterPro"/>
</dbReference>
<keyword evidence="8" id="KW-1133">Transmembrane helix</keyword>
<evidence type="ECO:0000256" key="4">
    <source>
        <dbReference type="ARBA" id="ARBA00022692"/>
    </source>
</evidence>
<evidence type="ECO:0000256" key="7">
    <source>
        <dbReference type="ARBA" id="ARBA00022958"/>
    </source>
</evidence>
<gene>
    <name evidence="13" type="ORF">PECAL_4P24490</name>
</gene>
<dbReference type="EMBL" id="CAKKNE010000004">
    <property type="protein sequence ID" value="CAH0375126.1"/>
    <property type="molecule type" value="Genomic_DNA"/>
</dbReference>
<protein>
    <recommendedName>
        <fullName evidence="12">Ion transport domain-containing protein</fullName>
    </recommendedName>
</protein>
<feature type="domain" description="Ion transport" evidence="12">
    <location>
        <begin position="77"/>
        <end position="285"/>
    </location>
</feature>
<evidence type="ECO:0000256" key="9">
    <source>
        <dbReference type="ARBA" id="ARBA00023065"/>
    </source>
</evidence>
<keyword evidence="7" id="KW-0630">Potassium</keyword>
<dbReference type="InterPro" id="IPR005821">
    <property type="entry name" value="Ion_trans_dom"/>
</dbReference>
<keyword evidence="6" id="KW-0851">Voltage-gated channel</keyword>
<dbReference type="OrthoDB" id="433309at2759"/>
<dbReference type="PANTHER" id="PTHR11537">
    <property type="entry name" value="VOLTAGE-GATED POTASSIUM CHANNEL"/>
    <property type="match status" value="1"/>
</dbReference>
<keyword evidence="5" id="KW-0631">Potassium channel</keyword>
<evidence type="ECO:0000313" key="13">
    <source>
        <dbReference type="EMBL" id="CAH0375126.1"/>
    </source>
</evidence>
<proteinExistence type="predicted"/>
<accession>A0A8J2SQB2</accession>
<name>A0A8J2SQB2_9STRA</name>
<evidence type="ECO:0000313" key="14">
    <source>
        <dbReference type="Proteomes" id="UP000789595"/>
    </source>
</evidence>
<keyword evidence="11" id="KW-0407">Ion channel</keyword>
<keyword evidence="3" id="KW-0633">Potassium transport</keyword>
<evidence type="ECO:0000256" key="1">
    <source>
        <dbReference type="ARBA" id="ARBA00004141"/>
    </source>
</evidence>
<keyword evidence="4" id="KW-0812">Transmembrane</keyword>
<comment type="subcellular location">
    <subcellularLocation>
        <location evidence="1">Membrane</location>
        <topology evidence="1">Multi-pass membrane protein</topology>
    </subcellularLocation>
</comment>
<keyword evidence="2" id="KW-0813">Transport</keyword>
<dbReference type="Gene3D" id="1.10.287.70">
    <property type="match status" value="1"/>
</dbReference>